<dbReference type="Gene3D" id="3.90.245.10">
    <property type="entry name" value="Ribonucleoside hydrolase-like"/>
    <property type="match status" value="1"/>
</dbReference>
<feature type="chain" id="PRO_5046539434" evidence="2">
    <location>
        <begin position="25"/>
        <end position="355"/>
    </location>
</feature>
<evidence type="ECO:0000313" key="5">
    <source>
        <dbReference type="Proteomes" id="UP001446871"/>
    </source>
</evidence>
<protein>
    <submittedName>
        <fullName evidence="4">Inosine/uridine-preferring nucleoside hydrolase</fullName>
    </submittedName>
</protein>
<dbReference type="PANTHER" id="PTHR43264:SF1">
    <property type="entry name" value="INOSINE_URIDINE-PREFERRING NUCLEOSIDE HYDROLASE DOMAIN-CONTAINING PROTEIN"/>
    <property type="match status" value="1"/>
</dbReference>
<dbReference type="EMBL" id="JAQQWM010000002">
    <property type="protein sequence ID" value="KAK8077112.1"/>
    <property type="molecule type" value="Genomic_DNA"/>
</dbReference>
<dbReference type="SUPFAM" id="SSF53590">
    <property type="entry name" value="Nucleoside hydrolase"/>
    <property type="match status" value="1"/>
</dbReference>
<reference evidence="4 5" key="1">
    <citation type="submission" date="2023-01" db="EMBL/GenBank/DDBJ databases">
        <title>Analysis of 21 Apiospora genomes using comparative genomics revels a genus with tremendous synthesis potential of carbohydrate active enzymes and secondary metabolites.</title>
        <authorList>
            <person name="Sorensen T."/>
        </authorList>
    </citation>
    <scope>NUCLEOTIDE SEQUENCE [LARGE SCALE GENOMIC DNA]</scope>
    <source>
        <strain evidence="4 5">CBS 83171</strain>
    </source>
</reference>
<proteinExistence type="inferred from homology"/>
<accession>A0ABR1W0U4</accession>
<keyword evidence="4" id="KW-0378">Hydrolase</keyword>
<comment type="caution">
    <text evidence="4">The sequence shown here is derived from an EMBL/GenBank/DDBJ whole genome shotgun (WGS) entry which is preliminary data.</text>
</comment>
<comment type="similarity">
    <text evidence="1">Belongs to the IUNH family.</text>
</comment>
<dbReference type="Proteomes" id="UP001446871">
    <property type="component" value="Unassembled WGS sequence"/>
</dbReference>
<dbReference type="GO" id="GO:0016787">
    <property type="term" value="F:hydrolase activity"/>
    <property type="evidence" value="ECO:0007669"/>
    <property type="project" value="UniProtKB-KW"/>
</dbReference>
<dbReference type="InterPro" id="IPR001910">
    <property type="entry name" value="Inosine/uridine_hydrolase_dom"/>
</dbReference>
<organism evidence="4 5">
    <name type="scientific">Apiospora saccharicola</name>
    <dbReference type="NCBI Taxonomy" id="335842"/>
    <lineage>
        <taxon>Eukaryota</taxon>
        <taxon>Fungi</taxon>
        <taxon>Dikarya</taxon>
        <taxon>Ascomycota</taxon>
        <taxon>Pezizomycotina</taxon>
        <taxon>Sordariomycetes</taxon>
        <taxon>Xylariomycetidae</taxon>
        <taxon>Amphisphaeriales</taxon>
        <taxon>Apiosporaceae</taxon>
        <taxon>Apiospora</taxon>
    </lineage>
</organism>
<feature type="domain" description="Inosine/uridine-preferring nucleoside hydrolase" evidence="3">
    <location>
        <begin position="28"/>
        <end position="218"/>
    </location>
</feature>
<dbReference type="Pfam" id="PF01156">
    <property type="entry name" value="IU_nuc_hydro"/>
    <property type="match status" value="1"/>
</dbReference>
<gene>
    <name evidence="4" type="ORF">PG996_003282</name>
</gene>
<name>A0ABR1W0U4_9PEZI</name>
<dbReference type="PANTHER" id="PTHR43264">
    <property type="match status" value="1"/>
</dbReference>
<keyword evidence="5" id="KW-1185">Reference proteome</keyword>
<evidence type="ECO:0000256" key="1">
    <source>
        <dbReference type="ARBA" id="ARBA00009176"/>
    </source>
</evidence>
<evidence type="ECO:0000256" key="2">
    <source>
        <dbReference type="SAM" id="SignalP"/>
    </source>
</evidence>
<evidence type="ECO:0000313" key="4">
    <source>
        <dbReference type="EMBL" id="KAK8077112.1"/>
    </source>
</evidence>
<sequence>MRSAQVLRNAFRLLALPITASVSATRNLIIDTDIFSDVDDTGALLLAATSPNVNLLAVNINVGSTYSALAASAILAHYGKGDVPIGIVRPLANTSFFDDYAYELGEYASKVAYHFGSPTNSSSLSSSYQPMLPWPPSNAEKTLDPVFLYRSKLVASPDGSVTIASIGFFENLSALLNSTADALSPLNGTELVRLKVERLVVMGGMYPAGREFNFFGDNPSLTAHVINTWRGLTPIVFSGGELGGSVMSGMRLMQEGPQTDPVRQAYMWYTYGAARPSWDPLTVLFAMGDGGLGDLFEYGNEFGYNHVFANGSNEWVYDEAVTDQRFLRLRVSNETAAAELDRLYLVGANSAGKGL</sequence>
<dbReference type="InterPro" id="IPR036452">
    <property type="entry name" value="Ribo_hydro-like"/>
</dbReference>
<feature type="signal peptide" evidence="2">
    <location>
        <begin position="1"/>
        <end position="24"/>
    </location>
</feature>
<dbReference type="CDD" id="cd02652">
    <property type="entry name" value="nuc_hydro_2"/>
    <property type="match status" value="1"/>
</dbReference>
<evidence type="ECO:0000259" key="3">
    <source>
        <dbReference type="Pfam" id="PF01156"/>
    </source>
</evidence>
<keyword evidence="2" id="KW-0732">Signal</keyword>